<feature type="domain" description="CCDC174 alpha/beta GRSR" evidence="4">
    <location>
        <begin position="152"/>
        <end position="180"/>
    </location>
</feature>
<dbReference type="PANTHER" id="PTHR15885">
    <property type="entry name" value="COILED-COIL DOMAIN-CONTAINING PROTEIN 174"/>
    <property type="match status" value="1"/>
</dbReference>
<feature type="compositionally biased region" description="Basic and acidic residues" evidence="3">
    <location>
        <begin position="515"/>
        <end position="524"/>
    </location>
</feature>
<reference evidence="5" key="1">
    <citation type="submission" date="2021-12" db="EMBL/GenBank/DDBJ databases">
        <authorList>
            <person name="King R."/>
        </authorList>
    </citation>
    <scope>NUCLEOTIDE SEQUENCE</scope>
</reference>
<feature type="region of interest" description="Disordered" evidence="3">
    <location>
        <begin position="29"/>
        <end position="66"/>
    </location>
</feature>
<protein>
    <recommendedName>
        <fullName evidence="4">CCDC174 alpha/beta GRSR domain-containing protein</fullName>
    </recommendedName>
</protein>
<feature type="compositionally biased region" description="Basic and acidic residues" evidence="3">
    <location>
        <begin position="47"/>
        <end position="66"/>
    </location>
</feature>
<dbReference type="PANTHER" id="PTHR15885:SF1">
    <property type="entry name" value="COILED-COIL DOMAIN-CONTAINING PROTEIN 174"/>
    <property type="match status" value="1"/>
</dbReference>
<feature type="compositionally biased region" description="Basic and acidic residues" evidence="3">
    <location>
        <begin position="288"/>
        <end position="301"/>
    </location>
</feature>
<dbReference type="Pfam" id="PF13300">
    <property type="entry name" value="DUF4078"/>
    <property type="match status" value="1"/>
</dbReference>
<feature type="region of interest" description="Disordered" evidence="3">
    <location>
        <begin position="116"/>
        <end position="150"/>
    </location>
</feature>
<keyword evidence="6" id="KW-1185">Reference proteome</keyword>
<dbReference type="OrthoDB" id="333551at2759"/>
<dbReference type="GO" id="GO:0005634">
    <property type="term" value="C:nucleus"/>
    <property type="evidence" value="ECO:0007669"/>
    <property type="project" value="TreeGrafter"/>
</dbReference>
<evidence type="ECO:0000259" key="4">
    <source>
        <dbReference type="Pfam" id="PF25449"/>
    </source>
</evidence>
<keyword evidence="1 2" id="KW-0175">Coiled coil</keyword>
<evidence type="ECO:0000313" key="6">
    <source>
        <dbReference type="Proteomes" id="UP001154114"/>
    </source>
</evidence>
<evidence type="ECO:0000256" key="3">
    <source>
        <dbReference type="SAM" id="MobiDB-lite"/>
    </source>
</evidence>
<gene>
    <name evidence="5" type="ORF">CINC_LOCUS7092</name>
</gene>
<organism evidence="5 6">
    <name type="scientific">Chrysodeixis includens</name>
    <name type="common">Soybean looper</name>
    <name type="synonym">Pseudoplusia includens</name>
    <dbReference type="NCBI Taxonomy" id="689277"/>
    <lineage>
        <taxon>Eukaryota</taxon>
        <taxon>Metazoa</taxon>
        <taxon>Ecdysozoa</taxon>
        <taxon>Arthropoda</taxon>
        <taxon>Hexapoda</taxon>
        <taxon>Insecta</taxon>
        <taxon>Pterygota</taxon>
        <taxon>Neoptera</taxon>
        <taxon>Endopterygota</taxon>
        <taxon>Lepidoptera</taxon>
        <taxon>Glossata</taxon>
        <taxon>Ditrysia</taxon>
        <taxon>Noctuoidea</taxon>
        <taxon>Noctuidae</taxon>
        <taxon>Plusiinae</taxon>
        <taxon>Chrysodeixis</taxon>
    </lineage>
</organism>
<dbReference type="InterPro" id="IPR057464">
    <property type="entry name" value="CCDC174_GRSR"/>
</dbReference>
<dbReference type="Pfam" id="PF25449">
    <property type="entry name" value="CCDC174_GRSR"/>
    <property type="match status" value="1"/>
</dbReference>
<name>A0A9P0FTN5_CHRIL</name>
<evidence type="ECO:0000256" key="2">
    <source>
        <dbReference type="SAM" id="Coils"/>
    </source>
</evidence>
<accession>A0A9P0FTN5</accession>
<feature type="region of interest" description="Disordered" evidence="3">
    <location>
        <begin position="288"/>
        <end position="326"/>
    </location>
</feature>
<feature type="region of interest" description="Disordered" evidence="3">
    <location>
        <begin position="496"/>
        <end position="539"/>
    </location>
</feature>
<dbReference type="Proteomes" id="UP001154114">
    <property type="component" value="Chromosome 22"/>
</dbReference>
<dbReference type="EMBL" id="LR824025">
    <property type="protein sequence ID" value="CAH0596298.1"/>
    <property type="molecule type" value="Genomic_DNA"/>
</dbReference>
<feature type="region of interest" description="Disordered" evidence="3">
    <location>
        <begin position="558"/>
        <end position="583"/>
    </location>
</feature>
<evidence type="ECO:0000256" key="1">
    <source>
        <dbReference type="ARBA" id="ARBA00023054"/>
    </source>
</evidence>
<proteinExistence type="predicted"/>
<dbReference type="InterPro" id="IPR025066">
    <property type="entry name" value="CCDC174-like"/>
</dbReference>
<feature type="region of interest" description="Disordered" evidence="3">
    <location>
        <begin position="442"/>
        <end position="466"/>
    </location>
</feature>
<sequence length="583" mass="67379">MNDGSSKKILFNKSTLFSLKAELLRKQEEVNEKKQLPQNRLENFKPPARERDKDEKQANKEYKKSFKDRLKAVDTEELEAIRKSKLALEKKAELYEHLSDSAGHSQLAERFLVDFNTKKQQEPEPVSHSSHVEEPVQPDPPETDVIDDDSDWTEFTDCLGRTRKCLKSDLDMFLKKDAQLLKAINRDKNPGIDANEKMTEQEEIAPAKEKPLLVQTTNDYLQSLREKWEQKEQELLAKDKDIHYQDLLFDEARIHGVGYYSFSTEETERQKQMEDLIKRRQETLKAQKEAEEVRKKRDEMMAARVAAARARQRARAGLPPEETKDNQKDFTTCLLEFLTQQKNEADAKAKEEENKIKEAQEKERQKLREAYIREWDIGKEGVEGKVKKFREMTQEEYVEQQRDKRIKEFAPQAPKPSTSSNASVFDDKGNCVGSNATATATKTWADVRPLPKTPPPPEIGELNEIQPQKGLYFTSSKKNEMAVKYRNFVKAQEATPIVNELEETEPTSSTSSYKSVEKRKHESAGAEVPPPPTFEYYGPTIKQTKFDIPFQSDIREAYSQGAKSLEPKSSNRQLPQHYDFTFD</sequence>
<feature type="coiled-coil region" evidence="2">
    <location>
        <begin position="335"/>
        <end position="370"/>
    </location>
</feature>
<evidence type="ECO:0000313" key="5">
    <source>
        <dbReference type="EMBL" id="CAH0596298.1"/>
    </source>
</evidence>
<dbReference type="AlphaFoldDB" id="A0A9P0FTN5"/>
<feature type="compositionally biased region" description="Acidic residues" evidence="3">
    <location>
        <begin position="141"/>
        <end position="150"/>
    </location>
</feature>